<feature type="region of interest" description="Disordered" evidence="6">
    <location>
        <begin position="190"/>
        <end position="259"/>
    </location>
</feature>
<protein>
    <recommendedName>
        <fullName evidence="12">DUF323 domain-containing protein</fullName>
    </recommendedName>
</protein>
<evidence type="ECO:0000313" key="10">
    <source>
        <dbReference type="EMBL" id="KDQ20887.1"/>
    </source>
</evidence>
<keyword evidence="1" id="KW-0489">Methyltransferase</keyword>
<dbReference type="OrthoDB" id="659at2759"/>
<feature type="region of interest" description="Disordered" evidence="6">
    <location>
        <begin position="701"/>
        <end position="732"/>
    </location>
</feature>
<keyword evidence="4" id="KW-0408">Iron</keyword>
<keyword evidence="2" id="KW-0808">Transferase</keyword>
<dbReference type="GO" id="GO:0008168">
    <property type="term" value="F:methyltransferase activity"/>
    <property type="evidence" value="ECO:0007669"/>
    <property type="project" value="UniProtKB-KW"/>
</dbReference>
<dbReference type="InParanoid" id="A0A067N9W3"/>
<feature type="compositionally biased region" description="Basic and acidic residues" evidence="6">
    <location>
        <begin position="190"/>
        <end position="208"/>
    </location>
</feature>
<dbReference type="InterPro" id="IPR005532">
    <property type="entry name" value="SUMF_dom"/>
</dbReference>
<dbReference type="Gene3D" id="3.40.50.150">
    <property type="entry name" value="Vaccinia Virus protein VP39"/>
    <property type="match status" value="2"/>
</dbReference>
<feature type="domain" description="Histidine-specific methyltransferase SAM-dependent" evidence="8">
    <location>
        <begin position="268"/>
        <end position="436"/>
    </location>
</feature>
<evidence type="ECO:0000256" key="6">
    <source>
        <dbReference type="SAM" id="MobiDB-lite"/>
    </source>
</evidence>
<feature type="domain" description="Sulfatase-modifying factor enzyme-like" evidence="7">
    <location>
        <begin position="858"/>
        <end position="931"/>
    </location>
</feature>
<feature type="domain" description="DinB-like" evidence="9">
    <location>
        <begin position="507"/>
        <end position="648"/>
    </location>
</feature>
<dbReference type="STRING" id="930990.A0A067N9W3"/>
<evidence type="ECO:0000313" key="11">
    <source>
        <dbReference type="Proteomes" id="UP000027195"/>
    </source>
</evidence>
<evidence type="ECO:0000256" key="5">
    <source>
        <dbReference type="ARBA" id="ARBA00037882"/>
    </source>
</evidence>
<feature type="domain" description="Sulfatase-modifying factor enzyme-like" evidence="7">
    <location>
        <begin position="725"/>
        <end position="822"/>
    </location>
</feature>
<accession>A0A067N9W3</accession>
<feature type="domain" description="Histidine-specific methyltransferase SAM-dependent" evidence="8">
    <location>
        <begin position="29"/>
        <end position="179"/>
    </location>
</feature>
<evidence type="ECO:0008006" key="12">
    <source>
        <dbReference type="Google" id="ProtNLM"/>
    </source>
</evidence>
<dbReference type="AlphaFoldDB" id="A0A067N9W3"/>
<dbReference type="SUPFAM" id="SSF56436">
    <property type="entry name" value="C-type lectin-like"/>
    <property type="match status" value="1"/>
</dbReference>
<dbReference type="InterPro" id="IPR042095">
    <property type="entry name" value="SUMF_sf"/>
</dbReference>
<dbReference type="PANTHER" id="PTHR43397">
    <property type="entry name" value="ERGOTHIONEINE BIOSYNTHESIS PROTEIN 1"/>
    <property type="match status" value="1"/>
</dbReference>
<dbReference type="InterPro" id="IPR024775">
    <property type="entry name" value="DinB-like"/>
</dbReference>
<dbReference type="Proteomes" id="UP000027195">
    <property type="component" value="Unassembled WGS sequence"/>
</dbReference>
<evidence type="ECO:0000259" key="9">
    <source>
        <dbReference type="Pfam" id="PF12867"/>
    </source>
</evidence>
<sequence>MASSPIIIDIPPGVPAPARNLDGPDTQRENLIASLTAPINKKSLPTHLLYDDRGLELYDDITTQIPDQYYLFPCEESILTNSSLEIGKVMFSGAAGEGDNDGRDVFELGSGSLRKTSHLLSALSSLSPSDGVQPKTAYYALDLVRSSLESTLGGLAENPEITRGIALRGLAGSFDDGIAFAKAGGFHDTKADSPEDSLHLASPDHRDDEFEAVGTKYTMRPRRKSFDVSSDSTHSSRSSYRSTPTSESSPPLSPCVAPVRDTQPEAQAGNRPLHMLFVGSSLGNFPPAAAAKFLSSLPLRPGTADTLLLGLDARNDPEVVRRAYCDDKGVTTRFIMNGLKVAGRTLVGDELGDNLFEEGKWEYVGRYNEQTGAHEGYYNSKVAQTLTIPGDPPRSISFEKDELIHIEFSYKYSTEDAHALFAASDLRLLHTWSAPRPTPLSPHYSMYLLARPPFQFPLGIYSGARSYLSDSNSEQLMQKGDAPVGEALSMDPAFVGGVPTMNDWAQMWKLWDTVTVGMISPEMMHHKPIDLRHKCLFYLGHIPAFLDINLSKVLQEPHTEPVHFKDIFERGIDPHVDDPTQIHPHSHVPEADDEWPTLESILEFRDRVRARVARLYADCEAQRGGKWSKRMGRVWTMVYEHEAMHSETLLYMLFQCNNPIPPPGFHPPAWKLLPPPETSAEEPSFPITPPATQITIPTTKITLGHDDPESADHQADEKESDAPHEYGWDNESPKREVAVPGKARIEGRCVSNAEYRAFWESEGKKKSMPASWIMVNNELRVRTLYGPAPFSHAAHWPLIASYDELSSYAAHKGGRLPTEPELRWFMDTHLGSAESNLGFKHWGFIEPVEPGSGKRGHNGGVWELTSTIMDEHEGYERSELYPGYSSDFFDDMHHVVIGGSFATIPRMAQRRSFRNFYQHNYPYAWTGGRIVYDDD</sequence>
<reference evidence="11" key="1">
    <citation type="journal article" date="2014" name="Proc. Natl. Acad. Sci. U.S.A.">
        <title>Extensive sampling of basidiomycete genomes demonstrates inadequacy of the white-rot/brown-rot paradigm for wood decay fungi.</title>
        <authorList>
            <person name="Riley R."/>
            <person name="Salamov A.A."/>
            <person name="Brown D.W."/>
            <person name="Nagy L.G."/>
            <person name="Floudas D."/>
            <person name="Held B.W."/>
            <person name="Levasseur A."/>
            <person name="Lombard V."/>
            <person name="Morin E."/>
            <person name="Otillar R."/>
            <person name="Lindquist E.A."/>
            <person name="Sun H."/>
            <person name="LaButti K.M."/>
            <person name="Schmutz J."/>
            <person name="Jabbour D."/>
            <person name="Luo H."/>
            <person name="Baker S.E."/>
            <person name="Pisabarro A.G."/>
            <person name="Walton J.D."/>
            <person name="Blanchette R.A."/>
            <person name="Henrissat B."/>
            <person name="Martin F."/>
            <person name="Cullen D."/>
            <person name="Hibbett D.S."/>
            <person name="Grigoriev I.V."/>
        </authorList>
    </citation>
    <scope>NUCLEOTIDE SEQUENCE [LARGE SCALE GENOMIC DNA]</scope>
    <source>
        <strain evidence="11">FD-172 SS1</strain>
    </source>
</reference>
<dbReference type="Pfam" id="PF10017">
    <property type="entry name" value="Methyltransf_33"/>
    <property type="match status" value="2"/>
</dbReference>
<dbReference type="PANTHER" id="PTHR43397:SF1">
    <property type="entry name" value="ERGOTHIONEINE BIOSYNTHESIS PROTEIN 1"/>
    <property type="match status" value="1"/>
</dbReference>
<dbReference type="Pfam" id="PF03781">
    <property type="entry name" value="FGE-sulfatase"/>
    <property type="match status" value="2"/>
</dbReference>
<gene>
    <name evidence="10" type="ORF">BOTBODRAFT_100423</name>
</gene>
<proteinExistence type="predicted"/>
<organism evidence="10 11">
    <name type="scientific">Botryobasidium botryosum (strain FD-172 SS1)</name>
    <dbReference type="NCBI Taxonomy" id="930990"/>
    <lineage>
        <taxon>Eukaryota</taxon>
        <taxon>Fungi</taxon>
        <taxon>Dikarya</taxon>
        <taxon>Basidiomycota</taxon>
        <taxon>Agaricomycotina</taxon>
        <taxon>Agaricomycetes</taxon>
        <taxon>Cantharellales</taxon>
        <taxon>Botryobasidiaceae</taxon>
        <taxon>Botryobasidium</taxon>
    </lineage>
</organism>
<comment type="pathway">
    <text evidence="5">Amino-acid biosynthesis; ergothioneine biosynthesis.</text>
</comment>
<evidence type="ECO:0000259" key="8">
    <source>
        <dbReference type="Pfam" id="PF10017"/>
    </source>
</evidence>
<dbReference type="HOGENOM" id="CLU_006921_0_1_1"/>
<dbReference type="InterPro" id="IPR019257">
    <property type="entry name" value="MeTrfase_dom"/>
</dbReference>
<feature type="compositionally biased region" description="Low complexity" evidence="6">
    <location>
        <begin position="229"/>
        <end position="250"/>
    </location>
</feature>
<dbReference type="Gene3D" id="3.90.1580.10">
    <property type="entry name" value="paralog of FGE (formylglycine-generating enzyme)"/>
    <property type="match status" value="2"/>
</dbReference>
<keyword evidence="11" id="KW-1185">Reference proteome</keyword>
<evidence type="ECO:0000256" key="2">
    <source>
        <dbReference type="ARBA" id="ARBA00022679"/>
    </source>
</evidence>
<dbReference type="Pfam" id="PF12867">
    <property type="entry name" value="DinB_2"/>
    <property type="match status" value="1"/>
</dbReference>
<feature type="compositionally biased region" description="Basic and acidic residues" evidence="6">
    <location>
        <begin position="703"/>
        <end position="732"/>
    </location>
</feature>
<dbReference type="InterPro" id="IPR029063">
    <property type="entry name" value="SAM-dependent_MTases_sf"/>
</dbReference>
<evidence type="ECO:0000256" key="1">
    <source>
        <dbReference type="ARBA" id="ARBA00022603"/>
    </source>
</evidence>
<evidence type="ECO:0000259" key="7">
    <source>
        <dbReference type="Pfam" id="PF03781"/>
    </source>
</evidence>
<dbReference type="FunCoup" id="A0A067N9W3">
    <property type="interactions" value="13"/>
</dbReference>
<name>A0A067N9W3_BOTB1</name>
<dbReference type="GO" id="GO:0032259">
    <property type="term" value="P:methylation"/>
    <property type="evidence" value="ECO:0007669"/>
    <property type="project" value="UniProtKB-KW"/>
</dbReference>
<dbReference type="InterPro" id="IPR051128">
    <property type="entry name" value="EgtD_Methyltrsf_superfamily"/>
</dbReference>
<keyword evidence="3" id="KW-0560">Oxidoreductase</keyword>
<dbReference type="EMBL" id="KL198017">
    <property type="protein sequence ID" value="KDQ20887.1"/>
    <property type="molecule type" value="Genomic_DNA"/>
</dbReference>
<dbReference type="InterPro" id="IPR016187">
    <property type="entry name" value="CTDL_fold"/>
</dbReference>
<evidence type="ECO:0000256" key="4">
    <source>
        <dbReference type="ARBA" id="ARBA00023004"/>
    </source>
</evidence>
<evidence type="ECO:0000256" key="3">
    <source>
        <dbReference type="ARBA" id="ARBA00023002"/>
    </source>
</evidence>